<organism evidence="2 3">
    <name type="scientific">Hyaloscypha bicolor E</name>
    <dbReference type="NCBI Taxonomy" id="1095630"/>
    <lineage>
        <taxon>Eukaryota</taxon>
        <taxon>Fungi</taxon>
        <taxon>Dikarya</taxon>
        <taxon>Ascomycota</taxon>
        <taxon>Pezizomycotina</taxon>
        <taxon>Leotiomycetes</taxon>
        <taxon>Helotiales</taxon>
        <taxon>Hyaloscyphaceae</taxon>
        <taxon>Hyaloscypha</taxon>
        <taxon>Hyaloscypha bicolor</taxon>
    </lineage>
</organism>
<feature type="region of interest" description="Disordered" evidence="1">
    <location>
        <begin position="232"/>
        <end position="256"/>
    </location>
</feature>
<keyword evidence="3" id="KW-1185">Reference proteome</keyword>
<accession>A0A2J6TVY1</accession>
<dbReference type="InParanoid" id="A0A2J6TVY1"/>
<dbReference type="AlphaFoldDB" id="A0A2J6TVY1"/>
<dbReference type="Proteomes" id="UP000235371">
    <property type="component" value="Unassembled WGS sequence"/>
</dbReference>
<evidence type="ECO:0000313" key="2">
    <source>
        <dbReference type="EMBL" id="PMD67192.1"/>
    </source>
</evidence>
<evidence type="ECO:0000313" key="3">
    <source>
        <dbReference type="Proteomes" id="UP000235371"/>
    </source>
</evidence>
<feature type="compositionally biased region" description="Basic and acidic residues" evidence="1">
    <location>
        <begin position="47"/>
        <end position="63"/>
    </location>
</feature>
<evidence type="ECO:0000256" key="1">
    <source>
        <dbReference type="SAM" id="MobiDB-lite"/>
    </source>
</evidence>
<feature type="compositionally biased region" description="Polar residues" evidence="1">
    <location>
        <begin position="64"/>
        <end position="80"/>
    </location>
</feature>
<dbReference type="OrthoDB" id="3490325at2759"/>
<feature type="region of interest" description="Disordered" evidence="1">
    <location>
        <begin position="146"/>
        <end position="165"/>
    </location>
</feature>
<feature type="region of interest" description="Disordered" evidence="1">
    <location>
        <begin position="28"/>
        <end position="80"/>
    </location>
</feature>
<dbReference type="RefSeq" id="XP_024744096.1">
    <property type="nucleotide sequence ID" value="XM_024882276.1"/>
</dbReference>
<gene>
    <name evidence="2" type="ORF">K444DRAFT_623393</name>
</gene>
<feature type="compositionally biased region" description="Basic and acidic residues" evidence="1">
    <location>
        <begin position="28"/>
        <end position="39"/>
    </location>
</feature>
<proteinExistence type="predicted"/>
<dbReference type="GeneID" id="36590353"/>
<dbReference type="EMBL" id="KZ613740">
    <property type="protein sequence ID" value="PMD67192.1"/>
    <property type="molecule type" value="Genomic_DNA"/>
</dbReference>
<sequence>MAEEGGTCWYCGVKAGCQYCAPIKDEVGAEQEKTDDPGKKRQRCAGGKKDKDRNKRIKVEPRDNNQPQTPAFSYQDPSHPSQWQNVFSTPYSDIPFSASYGFPQASNMTGFGIPWGQPLLPQALVNGTTSLDWAVVQNGNDTQIGFGQGSSQGYTDPTSGLEQQSEPLPNCPPYQFQYPDPAPDVKPTVQPEMNFENPSQMGDATLAHLLGTYSTQSSSVGQQLYPPEFPFSAQNVDQEADREQQFTKVEQPFPDT</sequence>
<protein>
    <submittedName>
        <fullName evidence="2">Uncharacterized protein</fullName>
    </submittedName>
</protein>
<reference evidence="2 3" key="1">
    <citation type="submission" date="2016-04" db="EMBL/GenBank/DDBJ databases">
        <title>A degradative enzymes factory behind the ericoid mycorrhizal symbiosis.</title>
        <authorList>
            <consortium name="DOE Joint Genome Institute"/>
            <person name="Martino E."/>
            <person name="Morin E."/>
            <person name="Grelet G."/>
            <person name="Kuo A."/>
            <person name="Kohler A."/>
            <person name="Daghino S."/>
            <person name="Barry K."/>
            <person name="Choi C."/>
            <person name="Cichocki N."/>
            <person name="Clum A."/>
            <person name="Copeland A."/>
            <person name="Hainaut M."/>
            <person name="Haridas S."/>
            <person name="Labutti K."/>
            <person name="Lindquist E."/>
            <person name="Lipzen A."/>
            <person name="Khouja H.-R."/>
            <person name="Murat C."/>
            <person name="Ohm R."/>
            <person name="Olson A."/>
            <person name="Spatafora J."/>
            <person name="Veneault-Fourrey C."/>
            <person name="Henrissat B."/>
            <person name="Grigoriev I."/>
            <person name="Martin F."/>
            <person name="Perotto S."/>
        </authorList>
    </citation>
    <scope>NUCLEOTIDE SEQUENCE [LARGE SCALE GENOMIC DNA]</scope>
    <source>
        <strain evidence="2 3">E</strain>
    </source>
</reference>
<name>A0A2J6TVY1_9HELO</name>